<keyword evidence="7 10" id="KW-0520">NAD</keyword>
<dbReference type="PANTHER" id="PTHR43725:SF53">
    <property type="entry name" value="UDP-ARABINOSE 4-EPIMERASE 1"/>
    <property type="match status" value="1"/>
</dbReference>
<feature type="domain" description="NAD-dependent epimerase/dehydratase" evidence="11">
    <location>
        <begin position="6"/>
        <end position="254"/>
    </location>
</feature>
<reference evidence="12 13" key="1">
    <citation type="submission" date="2015-07" db="EMBL/GenBank/DDBJ databases">
        <title>Genome analysis of myxobacterium Chondromyces crocatus Cm c5 reveals a high potential for natural compound synthesis and the genetic basis for the loss of fruiting body formation.</title>
        <authorList>
            <person name="Zaburannyi N."/>
            <person name="Bunk B."/>
            <person name="Maier J."/>
            <person name="Overmann J."/>
            <person name="Mueller R."/>
        </authorList>
    </citation>
    <scope>NUCLEOTIDE SEQUENCE [LARGE SCALE GENOMIC DNA]</scope>
    <source>
        <strain evidence="12 13">Cm c5</strain>
    </source>
</reference>
<dbReference type="PANTHER" id="PTHR43725">
    <property type="entry name" value="UDP-GLUCOSE 4-EPIMERASE"/>
    <property type="match status" value="1"/>
</dbReference>
<dbReference type="GO" id="GO:0003978">
    <property type="term" value="F:UDP-glucose 4-epimerase activity"/>
    <property type="evidence" value="ECO:0007669"/>
    <property type="project" value="UniProtKB-UniRule"/>
</dbReference>
<evidence type="ECO:0000256" key="4">
    <source>
        <dbReference type="ARBA" id="ARBA00007637"/>
    </source>
</evidence>
<dbReference type="EMBL" id="CP012159">
    <property type="protein sequence ID" value="AKT37781.1"/>
    <property type="molecule type" value="Genomic_DNA"/>
</dbReference>
<dbReference type="Gene3D" id="3.90.25.10">
    <property type="entry name" value="UDP-galactose 4-epimerase, domain 1"/>
    <property type="match status" value="1"/>
</dbReference>
<sequence>MPSVTLITGGLGFVGSHFVWAAAREGRDVVVLDDGSAGTSPELPEGVEVVRGDIGDRATVGSLIRRRGVDAIVHFAGKIQVGESVTNPALYFDVNVVRALALLEEARVAEVPRILFSSTAAVYGEPEAVPIPEDAPKRPVNPYGASKLTFEHALEAYGRAYGLRWAALRYFNAAGADPSGKLREAHDPETHLIPLMLDAGLGRRPPLTLFGEDYPTRDGTCERDYIHVVDLASAHLKALDRLAAGHAVGPLNLGTGQGSTVREMVDEAERVLGRAVPRSVGPRRAGDPSSLVADPRRAEEVLGWKAQRSDLPTLLEDALRSRT</sequence>
<dbReference type="PATRIC" id="fig|52.7.peg.2070"/>
<dbReference type="KEGG" id="ccro:CMC5_019230"/>
<dbReference type="NCBIfam" id="TIGR01179">
    <property type="entry name" value="galE"/>
    <property type="match status" value="1"/>
</dbReference>
<protein>
    <recommendedName>
        <fullName evidence="6 10">UDP-glucose 4-epimerase</fullName>
        <ecNumber evidence="5 10">5.1.3.2</ecNumber>
    </recommendedName>
</protein>
<comment type="pathway">
    <text evidence="3 10">Carbohydrate metabolism; galactose metabolism.</text>
</comment>
<dbReference type="Proteomes" id="UP000067626">
    <property type="component" value="Chromosome"/>
</dbReference>
<dbReference type="RefSeq" id="WP_050430099.1">
    <property type="nucleotide sequence ID" value="NZ_CP012159.1"/>
</dbReference>
<dbReference type="SUPFAM" id="SSF51735">
    <property type="entry name" value="NAD(P)-binding Rossmann-fold domains"/>
    <property type="match status" value="1"/>
</dbReference>
<evidence type="ECO:0000313" key="13">
    <source>
        <dbReference type="Proteomes" id="UP000067626"/>
    </source>
</evidence>
<evidence type="ECO:0000313" key="12">
    <source>
        <dbReference type="EMBL" id="AKT37781.1"/>
    </source>
</evidence>
<dbReference type="Pfam" id="PF01370">
    <property type="entry name" value="Epimerase"/>
    <property type="match status" value="1"/>
</dbReference>
<comment type="similarity">
    <text evidence="4 10">Belongs to the NAD(P)-dependent epimerase/dehydratase family.</text>
</comment>
<evidence type="ECO:0000256" key="5">
    <source>
        <dbReference type="ARBA" id="ARBA00013189"/>
    </source>
</evidence>
<evidence type="ECO:0000256" key="6">
    <source>
        <dbReference type="ARBA" id="ARBA00018569"/>
    </source>
</evidence>
<comment type="subunit">
    <text evidence="10">Homodimer.</text>
</comment>
<accession>A0A0K1EA72</accession>
<evidence type="ECO:0000256" key="3">
    <source>
        <dbReference type="ARBA" id="ARBA00004947"/>
    </source>
</evidence>
<evidence type="ECO:0000256" key="7">
    <source>
        <dbReference type="ARBA" id="ARBA00023027"/>
    </source>
</evidence>
<keyword evidence="8 10" id="KW-0413">Isomerase</keyword>
<evidence type="ECO:0000256" key="2">
    <source>
        <dbReference type="ARBA" id="ARBA00001911"/>
    </source>
</evidence>
<proteinExistence type="inferred from homology"/>
<comment type="catalytic activity">
    <reaction evidence="1 10">
        <text>UDP-alpha-D-glucose = UDP-alpha-D-galactose</text>
        <dbReference type="Rhea" id="RHEA:22168"/>
        <dbReference type="ChEBI" id="CHEBI:58885"/>
        <dbReference type="ChEBI" id="CHEBI:66914"/>
        <dbReference type="EC" id="5.1.3.2"/>
    </reaction>
</comment>
<evidence type="ECO:0000259" key="11">
    <source>
        <dbReference type="Pfam" id="PF01370"/>
    </source>
</evidence>
<dbReference type="Gene3D" id="3.40.50.720">
    <property type="entry name" value="NAD(P)-binding Rossmann-like Domain"/>
    <property type="match status" value="1"/>
</dbReference>
<gene>
    <name evidence="12" type="primary">galE</name>
    <name evidence="12" type="ORF">CMC5_019230</name>
</gene>
<dbReference type="CDD" id="cd05247">
    <property type="entry name" value="UDP_G4E_1_SDR_e"/>
    <property type="match status" value="1"/>
</dbReference>
<dbReference type="OrthoDB" id="9801785at2"/>
<dbReference type="STRING" id="52.CMC5_019230"/>
<evidence type="ECO:0000256" key="9">
    <source>
        <dbReference type="ARBA" id="ARBA00023277"/>
    </source>
</evidence>
<dbReference type="InterPro" id="IPR005886">
    <property type="entry name" value="UDP_G4E"/>
</dbReference>
<dbReference type="AlphaFoldDB" id="A0A0K1EA72"/>
<evidence type="ECO:0000256" key="10">
    <source>
        <dbReference type="RuleBase" id="RU366046"/>
    </source>
</evidence>
<dbReference type="InterPro" id="IPR001509">
    <property type="entry name" value="Epimerase_deHydtase"/>
</dbReference>
<keyword evidence="13" id="KW-1185">Reference proteome</keyword>
<keyword evidence="9 10" id="KW-0119">Carbohydrate metabolism</keyword>
<dbReference type="GO" id="GO:0033499">
    <property type="term" value="P:galactose catabolic process via UDP-galactose, Leloir pathway"/>
    <property type="evidence" value="ECO:0007669"/>
    <property type="project" value="TreeGrafter"/>
</dbReference>
<evidence type="ECO:0000256" key="1">
    <source>
        <dbReference type="ARBA" id="ARBA00000083"/>
    </source>
</evidence>
<name>A0A0K1EA72_CHOCO</name>
<dbReference type="InterPro" id="IPR036291">
    <property type="entry name" value="NAD(P)-bd_dom_sf"/>
</dbReference>
<dbReference type="UniPathway" id="UPA00214"/>
<organism evidence="12 13">
    <name type="scientific">Chondromyces crocatus</name>
    <dbReference type="NCBI Taxonomy" id="52"/>
    <lineage>
        <taxon>Bacteria</taxon>
        <taxon>Pseudomonadati</taxon>
        <taxon>Myxococcota</taxon>
        <taxon>Polyangia</taxon>
        <taxon>Polyangiales</taxon>
        <taxon>Polyangiaceae</taxon>
        <taxon>Chondromyces</taxon>
    </lineage>
</organism>
<evidence type="ECO:0000256" key="8">
    <source>
        <dbReference type="ARBA" id="ARBA00023235"/>
    </source>
</evidence>
<comment type="cofactor">
    <cofactor evidence="2 10">
        <name>NAD(+)</name>
        <dbReference type="ChEBI" id="CHEBI:57540"/>
    </cofactor>
</comment>
<dbReference type="EC" id="5.1.3.2" evidence="5 10"/>